<dbReference type="Pfam" id="PF14008">
    <property type="entry name" value="Metallophos_C"/>
    <property type="match status" value="1"/>
</dbReference>
<gene>
    <name evidence="2" type="ORF">DVH24_016009</name>
</gene>
<dbReference type="InterPro" id="IPR025733">
    <property type="entry name" value="PAPs_C"/>
</dbReference>
<dbReference type="AlphaFoldDB" id="A0A498JJY0"/>
<comment type="caution">
    <text evidence="2">The sequence shown here is derived from an EMBL/GenBank/DDBJ whole genome shotgun (WGS) entry which is preliminary data.</text>
</comment>
<keyword evidence="3" id="KW-1185">Reference proteome</keyword>
<protein>
    <recommendedName>
        <fullName evidence="1">Purple acid phosphatase C-terminal domain-containing protein</fullName>
    </recommendedName>
</protein>
<name>A0A498JJY0_MALDO</name>
<evidence type="ECO:0000313" key="3">
    <source>
        <dbReference type="Proteomes" id="UP000290289"/>
    </source>
</evidence>
<reference evidence="2 3" key="1">
    <citation type="submission" date="2018-10" db="EMBL/GenBank/DDBJ databases">
        <title>A high-quality apple genome assembly.</title>
        <authorList>
            <person name="Hu J."/>
        </authorList>
    </citation>
    <scope>NUCLEOTIDE SEQUENCE [LARGE SCALE GENOMIC DNA]</scope>
    <source>
        <strain evidence="3">cv. HFTH1</strain>
        <tissue evidence="2">Young leaf</tissue>
    </source>
</reference>
<feature type="domain" description="Purple acid phosphatase C-terminal" evidence="1">
    <location>
        <begin position="26"/>
        <end position="75"/>
    </location>
</feature>
<evidence type="ECO:0000313" key="2">
    <source>
        <dbReference type="EMBL" id="RXH93942.1"/>
    </source>
</evidence>
<dbReference type="EMBL" id="RDQH01000333">
    <property type="protein sequence ID" value="RXH93942.1"/>
    <property type="molecule type" value="Genomic_DNA"/>
</dbReference>
<organism evidence="2 3">
    <name type="scientific">Malus domestica</name>
    <name type="common">Apple</name>
    <name type="synonym">Pyrus malus</name>
    <dbReference type="NCBI Taxonomy" id="3750"/>
    <lineage>
        <taxon>Eukaryota</taxon>
        <taxon>Viridiplantae</taxon>
        <taxon>Streptophyta</taxon>
        <taxon>Embryophyta</taxon>
        <taxon>Tracheophyta</taxon>
        <taxon>Spermatophyta</taxon>
        <taxon>Magnoliopsida</taxon>
        <taxon>eudicotyledons</taxon>
        <taxon>Gunneridae</taxon>
        <taxon>Pentapetalae</taxon>
        <taxon>rosids</taxon>
        <taxon>fabids</taxon>
        <taxon>Rosales</taxon>
        <taxon>Rosaceae</taxon>
        <taxon>Amygdaloideae</taxon>
        <taxon>Maleae</taxon>
        <taxon>Malus</taxon>
    </lineage>
</organism>
<accession>A0A498JJY0</accession>
<proteinExistence type="predicted"/>
<dbReference type="Proteomes" id="UP000290289">
    <property type="component" value="Chromosome 7"/>
</dbReference>
<evidence type="ECO:0000259" key="1">
    <source>
        <dbReference type="Pfam" id="PF14008"/>
    </source>
</evidence>
<sequence length="81" mass="9117">YKSECKRLPQKDENGIDTYDHSNCSAPVHAVIGMAGFTLDGFSSGISEFGYLRGYATKKEMKLELVNADTRKVEDRFHITK</sequence>
<feature type="non-terminal residue" evidence="2">
    <location>
        <position position="1"/>
    </location>
</feature>